<organism evidence="1 2">
    <name type="scientific">Canavalia gladiata</name>
    <name type="common">Sword bean</name>
    <name type="synonym">Dolichos gladiatus</name>
    <dbReference type="NCBI Taxonomy" id="3824"/>
    <lineage>
        <taxon>Eukaryota</taxon>
        <taxon>Viridiplantae</taxon>
        <taxon>Streptophyta</taxon>
        <taxon>Embryophyta</taxon>
        <taxon>Tracheophyta</taxon>
        <taxon>Spermatophyta</taxon>
        <taxon>Magnoliopsida</taxon>
        <taxon>eudicotyledons</taxon>
        <taxon>Gunneridae</taxon>
        <taxon>Pentapetalae</taxon>
        <taxon>rosids</taxon>
        <taxon>fabids</taxon>
        <taxon>Fabales</taxon>
        <taxon>Fabaceae</taxon>
        <taxon>Papilionoideae</taxon>
        <taxon>50 kb inversion clade</taxon>
        <taxon>NPAAA clade</taxon>
        <taxon>indigoferoid/millettioid clade</taxon>
        <taxon>Phaseoleae</taxon>
        <taxon>Canavalia</taxon>
    </lineage>
</organism>
<keyword evidence="2" id="KW-1185">Reference proteome</keyword>
<comment type="caution">
    <text evidence="1">The sequence shown here is derived from an EMBL/GenBank/DDBJ whole genome shotgun (WGS) entry which is preliminary data.</text>
</comment>
<reference evidence="1 2" key="1">
    <citation type="submission" date="2024-01" db="EMBL/GenBank/DDBJ databases">
        <title>The genomes of 5 underutilized Papilionoideae crops provide insights into root nodulation and disease resistanc.</title>
        <authorList>
            <person name="Jiang F."/>
        </authorList>
    </citation>
    <scope>NUCLEOTIDE SEQUENCE [LARGE SCALE GENOMIC DNA]</scope>
    <source>
        <strain evidence="1">LVBAO_FW01</strain>
        <tissue evidence="1">Leaves</tissue>
    </source>
</reference>
<accession>A0AAN9L4Q9</accession>
<dbReference type="EMBL" id="JAYMYQ010000005">
    <property type="protein sequence ID" value="KAK7328951.1"/>
    <property type="molecule type" value="Genomic_DNA"/>
</dbReference>
<protein>
    <submittedName>
        <fullName evidence="1">Uncharacterized protein</fullName>
    </submittedName>
</protein>
<proteinExistence type="predicted"/>
<evidence type="ECO:0000313" key="2">
    <source>
        <dbReference type="Proteomes" id="UP001367508"/>
    </source>
</evidence>
<name>A0AAN9L4Q9_CANGL</name>
<sequence length="179" mass="19101">MAKKKSLTGEPGVVGPGGVGGLGAVELGVTMLMDRFSGELVDVDNGSNGGASGLEIVGSREAIGGLGIGNLATIDVSTYSVVQKERNASRNNGLAFVWGESRISHTRTRFHERTQIKIKDHPALNVLTHERKVTAIDQPYIQSIIQEGGLADLVRCSHSIADKGLLSAFAERWHRDTLI</sequence>
<dbReference type="AlphaFoldDB" id="A0AAN9L4Q9"/>
<evidence type="ECO:0000313" key="1">
    <source>
        <dbReference type="EMBL" id="KAK7328951.1"/>
    </source>
</evidence>
<gene>
    <name evidence="1" type="ORF">VNO77_23089</name>
</gene>
<dbReference type="Proteomes" id="UP001367508">
    <property type="component" value="Unassembled WGS sequence"/>
</dbReference>